<feature type="compositionally biased region" description="Low complexity" evidence="1">
    <location>
        <begin position="173"/>
        <end position="197"/>
    </location>
</feature>
<dbReference type="Proteomes" id="UP000014809">
    <property type="component" value="Chromosome"/>
</dbReference>
<dbReference type="Gene3D" id="3.30.1460.10">
    <property type="match status" value="1"/>
</dbReference>
<evidence type="ECO:0000313" key="3">
    <source>
        <dbReference type="Proteomes" id="UP000014809"/>
    </source>
</evidence>
<evidence type="ECO:0008006" key="4">
    <source>
        <dbReference type="Google" id="ProtNLM"/>
    </source>
</evidence>
<reference evidence="2 3" key="1">
    <citation type="submission" date="2012-06" db="EMBL/GenBank/DDBJ databases">
        <title>Complete genome sequence of Corynebacterium terpenotabidum Y-11 (=DSM 44721).</title>
        <authorList>
            <person name="Ruckert C."/>
            <person name="Albersmeier A."/>
            <person name="Al-Dilaimi A."/>
            <person name="Szczepanowski R."/>
            <person name="Kalinowski J."/>
        </authorList>
    </citation>
    <scope>NUCLEOTIDE SEQUENCE [LARGE SCALE GENOMIC DNA]</scope>
    <source>
        <strain evidence="2 3">Y-11</strain>
    </source>
</reference>
<dbReference type="eggNOG" id="ENOG5031R9K">
    <property type="taxonomic scope" value="Bacteria"/>
</dbReference>
<dbReference type="Pfam" id="PF10722">
    <property type="entry name" value="YbjN"/>
    <property type="match status" value="1"/>
</dbReference>
<dbReference type="RefSeq" id="WP_020442027.1">
    <property type="nucleotide sequence ID" value="NC_021663.1"/>
</dbReference>
<dbReference type="SUPFAM" id="SSF69635">
    <property type="entry name" value="Type III secretory system chaperone-like"/>
    <property type="match status" value="1"/>
</dbReference>
<dbReference type="HOGENOM" id="CLU_111492_0_0_11"/>
<keyword evidence="3" id="KW-1185">Reference proteome</keyword>
<name>S4XEV8_9CORY</name>
<organism evidence="2 3">
    <name type="scientific">Corynebacterium terpenotabidum Y-11</name>
    <dbReference type="NCBI Taxonomy" id="1200352"/>
    <lineage>
        <taxon>Bacteria</taxon>
        <taxon>Bacillati</taxon>
        <taxon>Actinomycetota</taxon>
        <taxon>Actinomycetes</taxon>
        <taxon>Mycobacteriales</taxon>
        <taxon>Corynebacteriaceae</taxon>
        <taxon>Corynebacterium</taxon>
    </lineage>
</organism>
<proteinExistence type="predicted"/>
<sequence length="209" mass="22228">MTLEQLTALLDAALGGPDGDPDGDPDVTGTGYTVSNGIAVVELPGEQRLKTNTLFIPQDTGVRVEAFVCRAVEENHADVYRMLLQHNRKTAGIHYTLDNNSDIYLAGQFTDALTADDVQRILGTVLELADGDFNRILERGFESSIRREWAWRLDRGESTRNLAAFQNLRPDAGDAAEAGAPATSSAPAVPPTVSAADITPGAPVPPSAG</sequence>
<feature type="region of interest" description="Disordered" evidence="1">
    <location>
        <begin position="172"/>
        <end position="209"/>
    </location>
</feature>
<dbReference type="PATRIC" id="fig|1200352.3.peg.2077"/>
<dbReference type="STRING" id="1200352.A606_10190"/>
<evidence type="ECO:0000313" key="2">
    <source>
        <dbReference type="EMBL" id="AGP31677.1"/>
    </source>
</evidence>
<dbReference type="KEGG" id="cter:A606_10190"/>
<accession>S4XEV8</accession>
<gene>
    <name evidence="2" type="ORF">A606_10190</name>
</gene>
<dbReference type="InterPro" id="IPR019660">
    <property type="entry name" value="Put_sensory_transdc_reg_YbjN"/>
</dbReference>
<protein>
    <recommendedName>
        <fullName evidence="4">YbjN domain-containing protein</fullName>
    </recommendedName>
</protein>
<dbReference type="AlphaFoldDB" id="S4XEV8"/>
<dbReference type="OrthoDB" id="3212317at2"/>
<evidence type="ECO:0000256" key="1">
    <source>
        <dbReference type="SAM" id="MobiDB-lite"/>
    </source>
</evidence>
<dbReference type="EMBL" id="CP003696">
    <property type="protein sequence ID" value="AGP31677.1"/>
    <property type="molecule type" value="Genomic_DNA"/>
</dbReference>